<gene>
    <name evidence="1" type="ORF">PQR57_38770</name>
</gene>
<dbReference type="EMBL" id="JAQQEZ010000048">
    <property type="protein sequence ID" value="MFM0006896.1"/>
    <property type="molecule type" value="Genomic_DNA"/>
</dbReference>
<protein>
    <submittedName>
        <fullName evidence="1">Uncharacterized protein</fullName>
    </submittedName>
</protein>
<sequence>MALNASSKVRPKVVELQKRGAKVILEHVEAAAAKGKFEGVKAKETYRAKVRVPLRRTEVSES</sequence>
<evidence type="ECO:0000313" key="1">
    <source>
        <dbReference type="EMBL" id="MFM0006896.1"/>
    </source>
</evidence>
<dbReference type="Proteomes" id="UP001629230">
    <property type="component" value="Unassembled WGS sequence"/>
</dbReference>
<evidence type="ECO:0000313" key="2">
    <source>
        <dbReference type="Proteomes" id="UP001629230"/>
    </source>
</evidence>
<accession>A0ABW9B3W1</accession>
<comment type="caution">
    <text evidence="1">The sequence shown here is derived from an EMBL/GenBank/DDBJ whole genome shotgun (WGS) entry which is preliminary data.</text>
</comment>
<reference evidence="1 2" key="1">
    <citation type="journal article" date="2024" name="Chem. Sci.">
        <title>Discovery of megapolipeptins by genome mining of a Burkholderiales bacteria collection.</title>
        <authorList>
            <person name="Paulo B.S."/>
            <person name="Recchia M.J.J."/>
            <person name="Lee S."/>
            <person name="Fergusson C.H."/>
            <person name="Romanowski S.B."/>
            <person name="Hernandez A."/>
            <person name="Krull N."/>
            <person name="Liu D.Y."/>
            <person name="Cavanagh H."/>
            <person name="Bos A."/>
            <person name="Gray C.A."/>
            <person name="Murphy B.T."/>
            <person name="Linington R.G."/>
            <person name="Eustaquio A.S."/>
        </authorList>
    </citation>
    <scope>NUCLEOTIDE SEQUENCE [LARGE SCALE GENOMIC DNA]</scope>
    <source>
        <strain evidence="1 2">RL17-350-BIC-A</strain>
    </source>
</reference>
<proteinExistence type="predicted"/>
<name>A0ABW9B3W1_9BURK</name>
<keyword evidence="2" id="KW-1185">Reference proteome</keyword>
<dbReference type="RefSeq" id="WP_408181334.1">
    <property type="nucleotide sequence ID" value="NZ_JAQQEZ010000048.1"/>
</dbReference>
<organism evidence="1 2">
    <name type="scientific">Paraburkholderia dipogonis</name>
    <dbReference type="NCBI Taxonomy" id="1211383"/>
    <lineage>
        <taxon>Bacteria</taxon>
        <taxon>Pseudomonadati</taxon>
        <taxon>Pseudomonadota</taxon>
        <taxon>Betaproteobacteria</taxon>
        <taxon>Burkholderiales</taxon>
        <taxon>Burkholderiaceae</taxon>
        <taxon>Paraburkholderia</taxon>
    </lineage>
</organism>